<evidence type="ECO:0000313" key="2">
    <source>
        <dbReference type="Proteomes" id="UP000530514"/>
    </source>
</evidence>
<evidence type="ECO:0008006" key="3">
    <source>
        <dbReference type="Google" id="ProtNLM"/>
    </source>
</evidence>
<keyword evidence="2" id="KW-1185">Reference proteome</keyword>
<dbReference type="RefSeq" id="WP_052154150.1">
    <property type="nucleotide sequence ID" value="NZ_JACEIP010000025.1"/>
</dbReference>
<accession>A0A7W1XC80</accession>
<dbReference type="AlphaFoldDB" id="A0A7W1XC80"/>
<name>A0A7W1XC80_9BACL</name>
<gene>
    <name evidence="1" type="ORF">H1164_13990</name>
</gene>
<proteinExistence type="predicted"/>
<protein>
    <recommendedName>
        <fullName evidence="3">Major tail protein</fullName>
    </recommendedName>
</protein>
<sequence>MADIYKVDSSKIVGGPGRLVVKPYDGLFPQKISEVMDLFPPYDLKPGWRDLGATTEGIKTSRSFDTDDFEVDQRGPIDTTISKWEHTLETNLAENSLENRQLALIGGTIIDSPPTLGTAVPLSNAVTKGATILTLSSASTDFKEGGWLKIGSETLPISKVAETSLYLKEPVGTDYPANTDVSPVNELGTRRIGYGTVSDVPFMTYALISQKKDGTLYMCVICKAKVSGDEKEQTYSKDKRVLPLKLQAFPEDSLSQDENVYYEIEQVR</sequence>
<dbReference type="Proteomes" id="UP000530514">
    <property type="component" value="Unassembled WGS sequence"/>
</dbReference>
<organism evidence="1 2">
    <name type="scientific">Thermoactinomyces daqus</name>
    <dbReference type="NCBI Taxonomy" id="1329516"/>
    <lineage>
        <taxon>Bacteria</taxon>
        <taxon>Bacillati</taxon>
        <taxon>Bacillota</taxon>
        <taxon>Bacilli</taxon>
        <taxon>Bacillales</taxon>
        <taxon>Thermoactinomycetaceae</taxon>
        <taxon>Thermoactinomyces</taxon>
    </lineage>
</organism>
<evidence type="ECO:0000313" key="1">
    <source>
        <dbReference type="EMBL" id="MBA4543995.1"/>
    </source>
</evidence>
<dbReference type="OrthoDB" id="2964671at2"/>
<comment type="caution">
    <text evidence="1">The sequence shown here is derived from an EMBL/GenBank/DDBJ whole genome shotgun (WGS) entry which is preliminary data.</text>
</comment>
<dbReference type="EMBL" id="JACEIP010000025">
    <property type="protein sequence ID" value="MBA4543995.1"/>
    <property type="molecule type" value="Genomic_DNA"/>
</dbReference>
<reference evidence="1 2" key="1">
    <citation type="submission" date="2020-07" db="EMBL/GenBank/DDBJ databases">
        <authorList>
            <person name="Feng H."/>
        </authorList>
    </citation>
    <scope>NUCLEOTIDE SEQUENCE [LARGE SCALE GENOMIC DNA]</scope>
    <source>
        <strain evidence="2">s-11</strain>
    </source>
</reference>